<dbReference type="Pfam" id="PF00892">
    <property type="entry name" value="EamA"/>
    <property type="match status" value="2"/>
</dbReference>
<gene>
    <name evidence="4" type="ORF">OUY18_08385</name>
</gene>
<evidence type="ECO:0000259" key="3">
    <source>
        <dbReference type="Pfam" id="PF00892"/>
    </source>
</evidence>
<sequence>MKQIRGIKNMAASNPQKHAILLMATCAGLWSIAGIFIKLIPWNPFVIAGFRSGIAAVVVVLFLRATGRRIKVTKPSILSGLCIMGTFFAFVTANKMTTAANAIVLQFTSPVFILILSAFFFHQHFCKADLLAVAFTLAGISLFFFDKLGAGKLLGNCIAILAGLFMAGMYVLTGRMDDDARMSGILFGHLFTAVIGIPIAFFVPTPVTSASVLSILALGVVQLGIPYILYGLAVRNCPPLACSLIGAIEPLLNPVWVFLFNGEKPGPFAVFGGMIVIAAVTGWCVWRDRYVSVNRAA</sequence>
<keyword evidence="2" id="KW-0472">Membrane</keyword>
<protein>
    <submittedName>
        <fullName evidence="4">DMT family transporter</fullName>
    </submittedName>
</protein>
<feature type="transmembrane region" description="Helical" evidence="2">
    <location>
        <begin position="184"/>
        <end position="204"/>
    </location>
</feature>
<accession>A0ABT4BTZ8</accession>
<feature type="transmembrane region" description="Helical" evidence="2">
    <location>
        <begin position="210"/>
        <end position="233"/>
    </location>
</feature>
<evidence type="ECO:0000256" key="1">
    <source>
        <dbReference type="ARBA" id="ARBA00007362"/>
    </source>
</evidence>
<feature type="domain" description="EamA" evidence="3">
    <location>
        <begin position="19"/>
        <end position="144"/>
    </location>
</feature>
<dbReference type="RefSeq" id="WP_268058315.1">
    <property type="nucleotide sequence ID" value="NZ_JAPOHA010000007.1"/>
</dbReference>
<feature type="transmembrane region" description="Helical" evidence="2">
    <location>
        <begin position="45"/>
        <end position="63"/>
    </location>
</feature>
<keyword evidence="5" id="KW-1185">Reference proteome</keyword>
<feature type="transmembrane region" description="Helical" evidence="2">
    <location>
        <begin position="20"/>
        <end position="39"/>
    </location>
</feature>
<feature type="transmembrane region" description="Helical" evidence="2">
    <location>
        <begin position="128"/>
        <end position="145"/>
    </location>
</feature>
<feature type="transmembrane region" description="Helical" evidence="2">
    <location>
        <begin position="75"/>
        <end position="93"/>
    </location>
</feature>
<dbReference type="Proteomes" id="UP001082703">
    <property type="component" value="Unassembled WGS sequence"/>
</dbReference>
<name>A0ABT4BTZ8_9FIRM</name>
<evidence type="ECO:0000313" key="5">
    <source>
        <dbReference type="Proteomes" id="UP001082703"/>
    </source>
</evidence>
<feature type="transmembrane region" description="Helical" evidence="2">
    <location>
        <begin position="266"/>
        <end position="286"/>
    </location>
</feature>
<feature type="domain" description="EamA" evidence="3">
    <location>
        <begin position="154"/>
        <end position="281"/>
    </location>
</feature>
<dbReference type="InterPro" id="IPR037185">
    <property type="entry name" value="EmrE-like"/>
</dbReference>
<reference evidence="4 5" key="1">
    <citation type="submission" date="2022-11" db="EMBL/GenBank/DDBJ databases">
        <authorList>
            <person name="Caiyu Z."/>
        </authorList>
    </citation>
    <scope>NUCLEOTIDE SEQUENCE [LARGE SCALE GENOMIC DNA]</scope>
    <source>
        <strain evidence="4 5">YR-4</strain>
    </source>
</reference>
<feature type="transmembrane region" description="Helical" evidence="2">
    <location>
        <begin position="151"/>
        <end position="172"/>
    </location>
</feature>
<feature type="transmembrane region" description="Helical" evidence="2">
    <location>
        <begin position="240"/>
        <end position="260"/>
    </location>
</feature>
<dbReference type="PANTHER" id="PTHR22911:SF79">
    <property type="entry name" value="MOBA-LIKE NTP TRANSFERASE DOMAIN-CONTAINING PROTEIN"/>
    <property type="match status" value="1"/>
</dbReference>
<comment type="similarity">
    <text evidence="1">Belongs to the EamA transporter family.</text>
</comment>
<dbReference type="InterPro" id="IPR000620">
    <property type="entry name" value="EamA_dom"/>
</dbReference>
<proteinExistence type="inferred from homology"/>
<evidence type="ECO:0000313" key="4">
    <source>
        <dbReference type="EMBL" id="MCY1714270.1"/>
    </source>
</evidence>
<evidence type="ECO:0000256" key="2">
    <source>
        <dbReference type="SAM" id="Phobius"/>
    </source>
</evidence>
<feature type="transmembrane region" description="Helical" evidence="2">
    <location>
        <begin position="99"/>
        <end position="121"/>
    </location>
</feature>
<dbReference type="Gene3D" id="1.10.3730.20">
    <property type="match status" value="1"/>
</dbReference>
<comment type="caution">
    <text evidence="4">The sequence shown here is derived from an EMBL/GenBank/DDBJ whole genome shotgun (WGS) entry which is preliminary data.</text>
</comment>
<dbReference type="PANTHER" id="PTHR22911">
    <property type="entry name" value="ACYL-MALONYL CONDENSING ENZYME-RELATED"/>
    <property type="match status" value="1"/>
</dbReference>
<keyword evidence="2" id="KW-1133">Transmembrane helix</keyword>
<keyword evidence="2" id="KW-0812">Transmembrane</keyword>
<dbReference type="EMBL" id="JAPOHA010000007">
    <property type="protein sequence ID" value="MCY1714270.1"/>
    <property type="molecule type" value="Genomic_DNA"/>
</dbReference>
<dbReference type="SUPFAM" id="SSF103481">
    <property type="entry name" value="Multidrug resistance efflux transporter EmrE"/>
    <property type="match status" value="2"/>
</dbReference>
<organism evidence="4 5">
    <name type="scientific">Caproiciproducens galactitolivorans</name>
    <dbReference type="NCBI Taxonomy" id="642589"/>
    <lineage>
        <taxon>Bacteria</taxon>
        <taxon>Bacillati</taxon>
        <taxon>Bacillota</taxon>
        <taxon>Clostridia</taxon>
        <taxon>Eubacteriales</taxon>
        <taxon>Acutalibacteraceae</taxon>
        <taxon>Caproiciproducens</taxon>
    </lineage>
</organism>